<dbReference type="PANTHER" id="PTHR34294:SF1">
    <property type="entry name" value="TRANSCRIPTIONAL REGULATOR LSRR"/>
    <property type="match status" value="1"/>
</dbReference>
<organism evidence="6">
    <name type="scientific">marine sediment metagenome</name>
    <dbReference type="NCBI Taxonomy" id="412755"/>
    <lineage>
        <taxon>unclassified sequences</taxon>
        <taxon>metagenomes</taxon>
        <taxon>ecological metagenomes</taxon>
    </lineage>
</organism>
<comment type="caution">
    <text evidence="6">The sequence shown here is derived from an EMBL/GenBank/DDBJ whole genome shotgun (WGS) entry which is preliminary data.</text>
</comment>
<dbReference type="SUPFAM" id="SSF100950">
    <property type="entry name" value="NagB/RpiA/CoA transferase-like"/>
    <property type="match status" value="1"/>
</dbReference>
<dbReference type="GO" id="GO:0003677">
    <property type="term" value="F:DNA binding"/>
    <property type="evidence" value="ECO:0007669"/>
    <property type="project" value="UniProtKB-KW"/>
</dbReference>
<dbReference type="Gene3D" id="1.10.10.10">
    <property type="entry name" value="Winged helix-like DNA-binding domain superfamily/Winged helix DNA-binding domain"/>
    <property type="match status" value="1"/>
</dbReference>
<proteinExistence type="inferred from homology"/>
<gene>
    <name evidence="6" type="ORF">LCGC14_1959060</name>
</gene>
<dbReference type="InterPro" id="IPR007324">
    <property type="entry name" value="Sugar-bd_dom_put"/>
</dbReference>
<evidence type="ECO:0000256" key="2">
    <source>
        <dbReference type="ARBA" id="ARBA00023015"/>
    </source>
</evidence>
<dbReference type="InterPro" id="IPR036388">
    <property type="entry name" value="WH-like_DNA-bd_sf"/>
</dbReference>
<keyword evidence="3" id="KW-0238">DNA-binding</keyword>
<dbReference type="PANTHER" id="PTHR34294">
    <property type="entry name" value="TRANSCRIPTIONAL REGULATOR-RELATED"/>
    <property type="match status" value="1"/>
</dbReference>
<evidence type="ECO:0000313" key="6">
    <source>
        <dbReference type="EMBL" id="KKL85005.1"/>
    </source>
</evidence>
<dbReference type="Pfam" id="PF13384">
    <property type="entry name" value="HTH_23"/>
    <property type="match status" value="1"/>
</dbReference>
<name>A0A0F9HTH2_9ZZZZ</name>
<evidence type="ECO:0000256" key="4">
    <source>
        <dbReference type="ARBA" id="ARBA00023163"/>
    </source>
</evidence>
<reference evidence="6" key="1">
    <citation type="journal article" date="2015" name="Nature">
        <title>Complex archaea that bridge the gap between prokaryotes and eukaryotes.</title>
        <authorList>
            <person name="Spang A."/>
            <person name="Saw J.H."/>
            <person name="Jorgensen S.L."/>
            <person name="Zaremba-Niedzwiedzka K."/>
            <person name="Martijn J."/>
            <person name="Lind A.E."/>
            <person name="van Eijk R."/>
            <person name="Schleper C."/>
            <person name="Guy L."/>
            <person name="Ettema T.J."/>
        </authorList>
    </citation>
    <scope>NUCLEOTIDE SEQUENCE</scope>
</reference>
<evidence type="ECO:0000256" key="3">
    <source>
        <dbReference type="ARBA" id="ARBA00023125"/>
    </source>
</evidence>
<evidence type="ECO:0000256" key="1">
    <source>
        <dbReference type="ARBA" id="ARBA00010466"/>
    </source>
</evidence>
<dbReference type="EMBL" id="LAZR01021528">
    <property type="protein sequence ID" value="KKL85005.1"/>
    <property type="molecule type" value="Genomic_DNA"/>
</dbReference>
<evidence type="ECO:0000259" key="5">
    <source>
        <dbReference type="Pfam" id="PF04198"/>
    </source>
</evidence>
<keyword evidence="2" id="KW-0805">Transcription regulation</keyword>
<protein>
    <recommendedName>
        <fullName evidence="5">Sugar-binding domain-containing protein</fullName>
    </recommendedName>
</protein>
<feature type="domain" description="Sugar-binding" evidence="5">
    <location>
        <begin position="65"/>
        <end position="318"/>
    </location>
</feature>
<sequence>MMNTSKDATPTRTEDEAARAGWLYYIAGMTQDGIAAELGVSRQRVQRLVSRAMSDGLIHVRLEHPLASCMALEAQMVQRFGLRRCRVAPSLPHDMDQTPSIAPLAAAEIERVLRRDTPLVVALGTGRTMRAAIDELSLMVCDHHRIVSLNGTIGRDGAATSHDVIMRIAEMVQAPHYPMPVPVICDSAEERAEFHALRPVRCVAELARDADETFVGVGHMGADAPLRADGLITEAELAQLMSQDAAGEVAGWVFDGAGQYLDLPHNARVGGVRVTAKSSAGVTCIAAGPKKMVALHAALKGNLINGLVTDERTAEQLVTSR</sequence>
<dbReference type="SUPFAM" id="SSF88659">
    <property type="entry name" value="Sigma3 and sigma4 domains of RNA polymerase sigma factors"/>
    <property type="match status" value="1"/>
</dbReference>
<dbReference type="GO" id="GO:0030246">
    <property type="term" value="F:carbohydrate binding"/>
    <property type="evidence" value="ECO:0007669"/>
    <property type="project" value="InterPro"/>
</dbReference>
<dbReference type="Pfam" id="PF04198">
    <property type="entry name" value="Sugar-bind"/>
    <property type="match status" value="1"/>
</dbReference>
<accession>A0A0F9HTH2</accession>
<dbReference type="AlphaFoldDB" id="A0A0F9HTH2"/>
<dbReference type="InterPro" id="IPR013324">
    <property type="entry name" value="RNA_pol_sigma_r3/r4-like"/>
</dbReference>
<dbReference type="InterPro" id="IPR051054">
    <property type="entry name" value="SorC_transcr_regulators"/>
</dbReference>
<dbReference type="Gene3D" id="3.40.50.1360">
    <property type="match status" value="1"/>
</dbReference>
<dbReference type="InterPro" id="IPR037171">
    <property type="entry name" value="NagB/RpiA_transferase-like"/>
</dbReference>
<comment type="similarity">
    <text evidence="1">Belongs to the SorC transcriptional regulatory family.</text>
</comment>
<keyword evidence="4" id="KW-0804">Transcription</keyword>